<evidence type="ECO:0000256" key="2">
    <source>
        <dbReference type="ARBA" id="ARBA00022737"/>
    </source>
</evidence>
<dbReference type="Gene3D" id="2.130.10.10">
    <property type="entry name" value="YVTN repeat-like/Quinoprotein amine dehydrogenase"/>
    <property type="match status" value="1"/>
</dbReference>
<dbReference type="PROSITE" id="PS50082">
    <property type="entry name" value="WD_REPEATS_2"/>
    <property type="match status" value="1"/>
</dbReference>
<gene>
    <name evidence="4" type="primary">GLEAN_01395</name>
    <name evidence="4" type="ORF">TcasGA2_TC001395</name>
</gene>
<proteinExistence type="predicted"/>
<dbReference type="InterPro" id="IPR015943">
    <property type="entry name" value="WD40/YVTN_repeat-like_dom_sf"/>
</dbReference>
<dbReference type="InParanoid" id="D7EKA1"/>
<dbReference type="Pfam" id="PF00400">
    <property type="entry name" value="WD40"/>
    <property type="match status" value="1"/>
</dbReference>
<reference evidence="4 5" key="2">
    <citation type="journal article" date="2010" name="Nucleic Acids Res.">
        <title>BeetleBase in 2010: revisions to provide comprehensive genomic information for Tribolium castaneum.</title>
        <authorList>
            <person name="Kim H.S."/>
            <person name="Murphy T."/>
            <person name="Xia J."/>
            <person name="Caragea D."/>
            <person name="Park Y."/>
            <person name="Beeman R.W."/>
            <person name="Lorenzen M.D."/>
            <person name="Butcher S."/>
            <person name="Manak J.R."/>
            <person name="Brown S.J."/>
        </authorList>
    </citation>
    <scope>NUCLEOTIDE SEQUENCE [LARGE SCALE GENOMIC DNA]</scope>
    <source>
        <strain evidence="4 5">Georgia GA2</strain>
    </source>
</reference>
<keyword evidence="1 3" id="KW-0853">WD repeat</keyword>
<accession>D7EKA1</accession>
<dbReference type="InterPro" id="IPR036322">
    <property type="entry name" value="WD40_repeat_dom_sf"/>
</dbReference>
<dbReference type="PROSITE" id="PS50294">
    <property type="entry name" value="WD_REPEATS_REGION"/>
    <property type="match status" value="1"/>
</dbReference>
<dbReference type="InterPro" id="IPR001680">
    <property type="entry name" value="WD40_rpt"/>
</dbReference>
<dbReference type="PANTHER" id="PTHR19848">
    <property type="entry name" value="WD40 REPEAT PROTEIN"/>
    <property type="match status" value="1"/>
</dbReference>
<dbReference type="PANTHER" id="PTHR19848:SF8">
    <property type="entry name" value="F-BOX AND WD REPEAT DOMAIN CONTAINING 7"/>
    <property type="match status" value="1"/>
</dbReference>
<keyword evidence="5" id="KW-1185">Reference proteome</keyword>
<sequence length="106" mass="11986">MVWNFDKNTRHYNFKGHNDSVTCVEYSPNGEFLASYSEDQTLLIWVTKQSQIGTCLEMRAHLSPIRCLAFAPQGNQVPLSQPTTSRGAGAGRGLPQVSRYYNKFKE</sequence>
<evidence type="ECO:0000256" key="3">
    <source>
        <dbReference type="PROSITE-ProRule" id="PRU00221"/>
    </source>
</evidence>
<feature type="repeat" description="WD" evidence="3">
    <location>
        <begin position="14"/>
        <end position="45"/>
    </location>
</feature>
<dbReference type="EMBL" id="KQ971388">
    <property type="protein sequence ID" value="EFA13054.1"/>
    <property type="molecule type" value="Genomic_DNA"/>
</dbReference>
<dbReference type="SUPFAM" id="SSF50978">
    <property type="entry name" value="WD40 repeat-like"/>
    <property type="match status" value="1"/>
</dbReference>
<dbReference type="Proteomes" id="UP000007266">
    <property type="component" value="Unassembled WGS sequence"/>
</dbReference>
<name>D7EKA1_TRICA</name>
<evidence type="ECO:0000313" key="5">
    <source>
        <dbReference type="Proteomes" id="UP000007266"/>
    </source>
</evidence>
<keyword evidence="2" id="KW-0677">Repeat</keyword>
<dbReference type="SMART" id="SM00320">
    <property type="entry name" value="WD40"/>
    <property type="match status" value="1"/>
</dbReference>
<protein>
    <submittedName>
        <fullName evidence="4">POC1 centriolar protein homolog A-like Protein</fullName>
    </submittedName>
</protein>
<organism evidence="4 5">
    <name type="scientific">Tribolium castaneum</name>
    <name type="common">Red flour beetle</name>
    <dbReference type="NCBI Taxonomy" id="7070"/>
    <lineage>
        <taxon>Eukaryota</taxon>
        <taxon>Metazoa</taxon>
        <taxon>Ecdysozoa</taxon>
        <taxon>Arthropoda</taxon>
        <taxon>Hexapoda</taxon>
        <taxon>Insecta</taxon>
        <taxon>Pterygota</taxon>
        <taxon>Neoptera</taxon>
        <taxon>Endopterygota</taxon>
        <taxon>Coleoptera</taxon>
        <taxon>Polyphaga</taxon>
        <taxon>Cucujiformia</taxon>
        <taxon>Tenebrionidae</taxon>
        <taxon>Tenebrionidae incertae sedis</taxon>
        <taxon>Tribolium</taxon>
    </lineage>
</organism>
<dbReference type="PhylomeDB" id="D7EKA1"/>
<evidence type="ECO:0000313" key="4">
    <source>
        <dbReference type="EMBL" id="EFA13054.1"/>
    </source>
</evidence>
<dbReference type="STRING" id="7070.D7EKA1"/>
<dbReference type="HOGENOM" id="CLU_2226574_0_0_1"/>
<dbReference type="AlphaFoldDB" id="D7EKA1"/>
<reference evidence="4 5" key="1">
    <citation type="journal article" date="2008" name="Nature">
        <title>The genome of the model beetle and pest Tribolium castaneum.</title>
        <authorList>
            <consortium name="Tribolium Genome Sequencing Consortium"/>
            <person name="Richards S."/>
            <person name="Gibbs R.A."/>
            <person name="Weinstock G.M."/>
            <person name="Brown S.J."/>
            <person name="Denell R."/>
            <person name="Beeman R.W."/>
            <person name="Gibbs R."/>
            <person name="Beeman R.W."/>
            <person name="Brown S.J."/>
            <person name="Bucher G."/>
            <person name="Friedrich M."/>
            <person name="Grimmelikhuijzen C.J."/>
            <person name="Klingler M."/>
            <person name="Lorenzen M."/>
            <person name="Richards S."/>
            <person name="Roth S."/>
            <person name="Schroder R."/>
            <person name="Tautz D."/>
            <person name="Zdobnov E.M."/>
            <person name="Muzny D."/>
            <person name="Gibbs R.A."/>
            <person name="Weinstock G.M."/>
            <person name="Attaway T."/>
            <person name="Bell S."/>
            <person name="Buhay C.J."/>
            <person name="Chandrabose M.N."/>
            <person name="Chavez D."/>
            <person name="Clerk-Blankenburg K.P."/>
            <person name="Cree A."/>
            <person name="Dao M."/>
            <person name="Davis C."/>
            <person name="Chacko J."/>
            <person name="Dinh H."/>
            <person name="Dugan-Rocha S."/>
            <person name="Fowler G."/>
            <person name="Garner T.T."/>
            <person name="Garnes J."/>
            <person name="Gnirke A."/>
            <person name="Hawes A."/>
            <person name="Hernandez J."/>
            <person name="Hines S."/>
            <person name="Holder M."/>
            <person name="Hume J."/>
            <person name="Jhangiani S.N."/>
            <person name="Joshi V."/>
            <person name="Khan Z.M."/>
            <person name="Jackson L."/>
            <person name="Kovar C."/>
            <person name="Kowis A."/>
            <person name="Lee S."/>
            <person name="Lewis L.R."/>
            <person name="Margolis J."/>
            <person name="Morgan M."/>
            <person name="Nazareth L.V."/>
            <person name="Nguyen N."/>
            <person name="Okwuonu G."/>
            <person name="Parker D."/>
            <person name="Richards S."/>
            <person name="Ruiz S.J."/>
            <person name="Santibanez J."/>
            <person name="Savard J."/>
            <person name="Scherer S.E."/>
            <person name="Schneider B."/>
            <person name="Sodergren E."/>
            <person name="Tautz D."/>
            <person name="Vattahil S."/>
            <person name="Villasana D."/>
            <person name="White C.S."/>
            <person name="Wright R."/>
            <person name="Park Y."/>
            <person name="Beeman R.W."/>
            <person name="Lord J."/>
            <person name="Oppert B."/>
            <person name="Lorenzen M."/>
            <person name="Brown S."/>
            <person name="Wang L."/>
            <person name="Savard J."/>
            <person name="Tautz D."/>
            <person name="Richards S."/>
            <person name="Weinstock G."/>
            <person name="Gibbs R.A."/>
            <person name="Liu Y."/>
            <person name="Worley K."/>
            <person name="Weinstock G."/>
            <person name="Elsik C.G."/>
            <person name="Reese J.T."/>
            <person name="Elhaik E."/>
            <person name="Landan G."/>
            <person name="Graur D."/>
            <person name="Arensburger P."/>
            <person name="Atkinson P."/>
            <person name="Beeman R.W."/>
            <person name="Beidler J."/>
            <person name="Brown S.J."/>
            <person name="Demuth J.P."/>
            <person name="Drury D.W."/>
            <person name="Du Y.Z."/>
            <person name="Fujiwara H."/>
            <person name="Lorenzen M."/>
            <person name="Maselli V."/>
            <person name="Osanai M."/>
            <person name="Park Y."/>
            <person name="Robertson H.M."/>
            <person name="Tu Z."/>
            <person name="Wang J.J."/>
            <person name="Wang S."/>
            <person name="Richards S."/>
            <person name="Song H."/>
            <person name="Zhang L."/>
            <person name="Sodergren E."/>
            <person name="Werner D."/>
            <person name="Stanke M."/>
            <person name="Morgenstern B."/>
            <person name="Solovyev V."/>
            <person name="Kosarev P."/>
            <person name="Brown G."/>
            <person name="Chen H.C."/>
            <person name="Ermolaeva O."/>
            <person name="Hlavina W."/>
            <person name="Kapustin Y."/>
            <person name="Kiryutin B."/>
            <person name="Kitts P."/>
            <person name="Maglott D."/>
            <person name="Pruitt K."/>
            <person name="Sapojnikov V."/>
            <person name="Souvorov A."/>
            <person name="Mackey A.J."/>
            <person name="Waterhouse R.M."/>
            <person name="Wyder S."/>
            <person name="Zdobnov E.M."/>
            <person name="Zdobnov E.M."/>
            <person name="Wyder S."/>
            <person name="Kriventseva E.V."/>
            <person name="Kadowaki T."/>
            <person name="Bork P."/>
            <person name="Aranda M."/>
            <person name="Bao R."/>
            <person name="Beermann A."/>
            <person name="Berns N."/>
            <person name="Bolognesi R."/>
            <person name="Bonneton F."/>
            <person name="Bopp D."/>
            <person name="Brown S.J."/>
            <person name="Bucher G."/>
            <person name="Butts T."/>
            <person name="Chaumot A."/>
            <person name="Denell R.E."/>
            <person name="Ferrier D.E."/>
            <person name="Friedrich M."/>
            <person name="Gordon C.M."/>
            <person name="Jindra M."/>
            <person name="Klingler M."/>
            <person name="Lan Q."/>
            <person name="Lattorff H.M."/>
            <person name="Laudet V."/>
            <person name="von Levetsow C."/>
            <person name="Liu Z."/>
            <person name="Lutz R."/>
            <person name="Lynch J.A."/>
            <person name="da Fonseca R.N."/>
            <person name="Posnien N."/>
            <person name="Reuter R."/>
            <person name="Roth S."/>
            <person name="Savard J."/>
            <person name="Schinko J.B."/>
            <person name="Schmitt C."/>
            <person name="Schoppmeier M."/>
            <person name="Schroder R."/>
            <person name="Shippy T.D."/>
            <person name="Simonnet F."/>
            <person name="Marques-Souza H."/>
            <person name="Tautz D."/>
            <person name="Tomoyasu Y."/>
            <person name="Trauner J."/>
            <person name="Van der Zee M."/>
            <person name="Vervoort M."/>
            <person name="Wittkopp N."/>
            <person name="Wimmer E.A."/>
            <person name="Yang X."/>
            <person name="Jones A.K."/>
            <person name="Sattelle D.B."/>
            <person name="Ebert P.R."/>
            <person name="Nelson D."/>
            <person name="Scott J.G."/>
            <person name="Beeman R.W."/>
            <person name="Muthukrishnan S."/>
            <person name="Kramer K.J."/>
            <person name="Arakane Y."/>
            <person name="Beeman R.W."/>
            <person name="Zhu Q."/>
            <person name="Hogenkamp D."/>
            <person name="Dixit R."/>
            <person name="Oppert B."/>
            <person name="Jiang H."/>
            <person name="Zou Z."/>
            <person name="Marshall J."/>
            <person name="Elpidina E."/>
            <person name="Vinokurov K."/>
            <person name="Oppert C."/>
            <person name="Zou Z."/>
            <person name="Evans J."/>
            <person name="Lu Z."/>
            <person name="Zhao P."/>
            <person name="Sumathipala N."/>
            <person name="Altincicek B."/>
            <person name="Vilcinskas A."/>
            <person name="Williams M."/>
            <person name="Hultmark D."/>
            <person name="Hetru C."/>
            <person name="Jiang H."/>
            <person name="Grimmelikhuijzen C.J."/>
            <person name="Hauser F."/>
            <person name="Cazzamali G."/>
            <person name="Williamson M."/>
            <person name="Park Y."/>
            <person name="Li B."/>
            <person name="Tanaka Y."/>
            <person name="Predel R."/>
            <person name="Neupert S."/>
            <person name="Schachtner J."/>
            <person name="Verleyen P."/>
            <person name="Raible F."/>
            <person name="Bork P."/>
            <person name="Friedrich M."/>
            <person name="Walden K.K."/>
            <person name="Robertson H.M."/>
            <person name="Angeli S."/>
            <person name="Foret S."/>
            <person name="Bucher G."/>
            <person name="Schuetz S."/>
            <person name="Maleszka R."/>
            <person name="Wimmer E.A."/>
            <person name="Beeman R.W."/>
            <person name="Lorenzen M."/>
            <person name="Tomoyasu Y."/>
            <person name="Miller S.C."/>
            <person name="Grossmann D."/>
            <person name="Bucher G."/>
        </authorList>
    </citation>
    <scope>NUCLEOTIDE SEQUENCE [LARGE SCALE GENOMIC DNA]</scope>
    <source>
        <strain evidence="4 5">Georgia GA2</strain>
    </source>
</reference>
<evidence type="ECO:0000256" key="1">
    <source>
        <dbReference type="ARBA" id="ARBA00022574"/>
    </source>
</evidence>